<dbReference type="PROSITE" id="PS51257">
    <property type="entry name" value="PROKAR_LIPOPROTEIN"/>
    <property type="match status" value="1"/>
</dbReference>
<name>N6WU15_9GAMM</name>
<evidence type="ECO:0000313" key="2">
    <source>
        <dbReference type="EMBL" id="ENO15026.2"/>
    </source>
</evidence>
<dbReference type="OrthoDB" id="339834at2"/>
<dbReference type="eggNOG" id="ENOG50331VJ">
    <property type="taxonomic scope" value="Bacteria"/>
</dbReference>
<comment type="caution">
    <text evidence="2">The sequence shown here is derived from an EMBL/GenBank/DDBJ whole genome shotgun (WGS) entry which is preliminary data.</text>
</comment>
<dbReference type="STRING" id="626887.J057_06746"/>
<keyword evidence="3" id="KW-1185">Reference proteome</keyword>
<dbReference type="AlphaFoldDB" id="N6WU15"/>
<feature type="signal peptide" evidence="1">
    <location>
        <begin position="1"/>
        <end position="19"/>
    </location>
</feature>
<dbReference type="EMBL" id="APLQ01000011">
    <property type="protein sequence ID" value="ENO15026.2"/>
    <property type="molecule type" value="Genomic_DNA"/>
</dbReference>
<sequence>MTRFTLLLSLLLFQGCAIAKETRCGWLDNPSPGNYWLSDKDGTWIIARQGAEQAEGVELLTPQRETDFVNMNYGYGYSCACIRVEANHDTQLIEKIYKYKQLSLEQCLDDDSIKKRNIRLRSPGERN</sequence>
<proteinExistence type="predicted"/>
<organism evidence="2 3">
    <name type="scientific">Marinobacter nanhaiticus D15-8W</name>
    <dbReference type="NCBI Taxonomy" id="626887"/>
    <lineage>
        <taxon>Bacteria</taxon>
        <taxon>Pseudomonadati</taxon>
        <taxon>Pseudomonadota</taxon>
        <taxon>Gammaproteobacteria</taxon>
        <taxon>Pseudomonadales</taxon>
        <taxon>Marinobacteraceae</taxon>
        <taxon>Marinobacter</taxon>
    </lineage>
</organism>
<gene>
    <name evidence="2" type="ORF">J057_06746</name>
</gene>
<accession>N6WU15</accession>
<evidence type="ECO:0000313" key="3">
    <source>
        <dbReference type="Proteomes" id="UP000013165"/>
    </source>
</evidence>
<protein>
    <submittedName>
        <fullName evidence="2">DUF4087 domain-containing protein</fullName>
    </submittedName>
</protein>
<dbReference type="InterPro" id="IPR025145">
    <property type="entry name" value="DUF4087"/>
</dbReference>
<dbReference type="Pfam" id="PF13316">
    <property type="entry name" value="DUF4087"/>
    <property type="match status" value="1"/>
</dbReference>
<dbReference type="Proteomes" id="UP000013165">
    <property type="component" value="Unassembled WGS sequence"/>
</dbReference>
<dbReference type="HOGENOM" id="CLU_135482_1_0_6"/>
<dbReference type="RefSeq" id="WP_081614539.1">
    <property type="nucleotide sequence ID" value="NZ_KB822693.1"/>
</dbReference>
<reference evidence="2 3" key="1">
    <citation type="journal article" date="2013" name="Genome Announc.">
        <title>Genome Sequence of the Polycyclic Aromatic Hydrocarbon-Degrading Bacterium Strain Marinobacter nanhaiticus D15-8WT.</title>
        <authorList>
            <person name="Cui Z."/>
            <person name="Gao W."/>
            <person name="Li Q."/>
            <person name="Xu G."/>
            <person name="Zheng L."/>
        </authorList>
    </citation>
    <scope>NUCLEOTIDE SEQUENCE [LARGE SCALE GENOMIC DNA]</scope>
    <source>
        <strain evidence="2 3">D15-8W</strain>
    </source>
</reference>
<keyword evidence="1" id="KW-0732">Signal</keyword>
<feature type="chain" id="PRO_5016756544" evidence="1">
    <location>
        <begin position="20"/>
        <end position="127"/>
    </location>
</feature>
<evidence type="ECO:0000256" key="1">
    <source>
        <dbReference type="SAM" id="SignalP"/>
    </source>
</evidence>